<dbReference type="Pfam" id="PF03237">
    <property type="entry name" value="Terminase_6N"/>
    <property type="match status" value="1"/>
</dbReference>
<dbReference type="Gene3D" id="3.40.50.300">
    <property type="entry name" value="P-loop containing nucleotide triphosphate hydrolases"/>
    <property type="match status" value="1"/>
</dbReference>
<proteinExistence type="predicted"/>
<feature type="non-terminal residue" evidence="4">
    <location>
        <position position="1"/>
    </location>
</feature>
<comment type="caution">
    <text evidence="4">The sequence shown here is derived from an EMBL/GenBank/DDBJ whole genome shotgun (WGS) entry which is preliminary data.</text>
</comment>
<feature type="region of interest" description="Disordered" evidence="2">
    <location>
        <begin position="1"/>
        <end position="22"/>
    </location>
</feature>
<evidence type="ECO:0000256" key="2">
    <source>
        <dbReference type="SAM" id="MobiDB-lite"/>
    </source>
</evidence>
<protein>
    <recommendedName>
        <fullName evidence="3">Terminase large subunit gp17-like C-terminal domain-containing protein</fullName>
    </recommendedName>
</protein>
<name>A0A0F9ERZ2_9ZZZZ</name>
<accession>A0A0F9ERZ2</accession>
<evidence type="ECO:0000313" key="4">
    <source>
        <dbReference type="EMBL" id="KKL76888.1"/>
    </source>
</evidence>
<gene>
    <name evidence="4" type="ORF">LCGC14_2040400</name>
</gene>
<keyword evidence="1" id="KW-1188">Viral release from host cell</keyword>
<sequence>IGDAAETAGRMPGCLTDLQPGTKVTSQTGGTFVDGWPNGSIVRLLGAHTSDDHERLRAAGNRCWVHLEEFAAMRYLTEAWDQMHFGLRLGPRPRWVMTTTPKPRPEYLAVVEEMEQRDDVGVTSGISTDDNPHLPQSTRTFLYDKYDGTALGEQELHGKRIEEAAGALWSYELIEPYRLDTHLVHPDDGDELYSILGRIVVGIDPPGGVTECGIVAAAAITADCLCQTDAPYPHYAVVADQSAKLSPNGWANRTIATYREWDADLIVGEANYGGDMVESNIRTVDTSVSYENVHASRGKRIRAEPIKALYEQGRVHHIGTFPELEAEMVQWIPDESSWSPNRVDALVWALTELAETGEPALWFV</sequence>
<dbReference type="InterPro" id="IPR027417">
    <property type="entry name" value="P-loop_NTPase"/>
</dbReference>
<dbReference type="AlphaFoldDB" id="A0A0F9ERZ2"/>
<reference evidence="4" key="1">
    <citation type="journal article" date="2015" name="Nature">
        <title>Complex archaea that bridge the gap between prokaryotes and eukaryotes.</title>
        <authorList>
            <person name="Spang A."/>
            <person name="Saw J.H."/>
            <person name="Jorgensen S.L."/>
            <person name="Zaremba-Niedzwiedzka K."/>
            <person name="Martijn J."/>
            <person name="Lind A.E."/>
            <person name="van Eijk R."/>
            <person name="Schleper C."/>
            <person name="Guy L."/>
            <person name="Ettema T.J."/>
        </authorList>
    </citation>
    <scope>NUCLEOTIDE SEQUENCE</scope>
</reference>
<dbReference type="InterPro" id="IPR035421">
    <property type="entry name" value="Terminase_6C"/>
</dbReference>
<feature type="domain" description="Terminase large subunit gp17-like C-terminal" evidence="3">
    <location>
        <begin position="235"/>
        <end position="351"/>
    </location>
</feature>
<dbReference type="EMBL" id="LAZR01023912">
    <property type="protein sequence ID" value="KKL76888.1"/>
    <property type="molecule type" value="Genomic_DNA"/>
</dbReference>
<organism evidence="4">
    <name type="scientific">marine sediment metagenome</name>
    <dbReference type="NCBI Taxonomy" id="412755"/>
    <lineage>
        <taxon>unclassified sequences</taxon>
        <taxon>metagenomes</taxon>
        <taxon>ecological metagenomes</taxon>
    </lineage>
</organism>
<evidence type="ECO:0000259" key="3">
    <source>
        <dbReference type="Pfam" id="PF17289"/>
    </source>
</evidence>
<evidence type="ECO:0000256" key="1">
    <source>
        <dbReference type="ARBA" id="ARBA00022612"/>
    </source>
</evidence>
<dbReference type="Pfam" id="PF17289">
    <property type="entry name" value="Terminase_6C"/>
    <property type="match status" value="1"/>
</dbReference>